<dbReference type="Proteomes" id="UP000187941">
    <property type="component" value="Chromosome"/>
</dbReference>
<keyword evidence="7" id="KW-1185">Reference proteome</keyword>
<protein>
    <submittedName>
        <fullName evidence="6">Dehydrogenase</fullName>
    </submittedName>
</protein>
<dbReference type="Gene3D" id="1.10.760.10">
    <property type="entry name" value="Cytochrome c-like domain"/>
    <property type="match status" value="1"/>
</dbReference>
<keyword evidence="2 4" id="KW-0479">Metal-binding</keyword>
<proteinExistence type="predicted"/>
<accession>A0A1P9WTW6</accession>
<evidence type="ECO:0000256" key="3">
    <source>
        <dbReference type="ARBA" id="ARBA00023004"/>
    </source>
</evidence>
<dbReference type="EMBL" id="CP014263">
    <property type="protein sequence ID" value="AQG78822.1"/>
    <property type="molecule type" value="Genomic_DNA"/>
</dbReference>
<organism evidence="6 7">
    <name type="scientific">Spirosoma montaniterrae</name>
    <dbReference type="NCBI Taxonomy" id="1178516"/>
    <lineage>
        <taxon>Bacteria</taxon>
        <taxon>Pseudomonadati</taxon>
        <taxon>Bacteroidota</taxon>
        <taxon>Cytophagia</taxon>
        <taxon>Cytophagales</taxon>
        <taxon>Cytophagaceae</taxon>
        <taxon>Spirosoma</taxon>
    </lineage>
</organism>
<sequence>MKKPVIFLSLLFLVIGGLLSLGLRSVHSPTDELSPVRSPQEELSTFQLEPDLTIQLVASEPMVQDPVAISFDAAGRLWVVEMRGYMATLDADGEQQPSGRVSVLEDTNGDGQMDRSHVFLDSLVMPRAMALVAGGILIAENGALWLAEDRNNDLRADSKLLIDKTYAAGGLPEHAPNGLWRGLDNWLYSAKGRVRYRLVNKRWQRDSTEMRGQWGMSHDDAGRLVYNYNWSQLHADLVPPNYLSRNKNHTPTTGIDHGLTLDRRIYPIRSNRAVNRGYIPGTLDKQGRLLEFTSACSPFVYRGTLLPEAYRGNVFVCENAGNLIKRNVVTQRGVLLTAHDPHPGREFMASTDERFRPVALASGPDGALYVADMYRGIVQHGAYMTPYLREQTLARKLEQPAHLGRIWRIVPKEKTQVTARKLADASATELVAALSSADGWQRDMAQRLLIERNDNRAGLALVELVRQGREPLGRMHALWTLDALPQTSASAGTRPSDRPALLFDALTDPDLLVSNAALRLLEPLARQDKTIREKLGDYLLATWSNAPIERVLQIALSASVLDAPRKLPLLAGIVTRYDTLALIRDATLSSLPGQEFDLLQRLWASSDWQTRQPAKEIFLEMLATAVIRNRNPAQLNALLATLQTTPANGNWREKAVLTGLSIGGNPAKPVRLATAPPILTKSASPNTTLATVATLFTWPGHERPGRDRLDQASRVAKPLLAADDQKQFAMGRQLYLSTCSGCHGTDGAGMPRFGPPLAGSDWVTGDEKRLALILLHGMEGPVKVGKRVYDVPEILPVMPAHSTMDDGSLTAILTYIRNEWGNQAGPMGKRTVGMTRVTAQGRLTPWTAKELEALPATAASAPQSPNR</sequence>
<evidence type="ECO:0000256" key="2">
    <source>
        <dbReference type="ARBA" id="ARBA00022723"/>
    </source>
</evidence>
<dbReference type="InterPro" id="IPR055557">
    <property type="entry name" value="DUF7133"/>
</dbReference>
<keyword evidence="1 4" id="KW-0349">Heme</keyword>
<evidence type="ECO:0000256" key="4">
    <source>
        <dbReference type="PROSITE-ProRule" id="PRU00433"/>
    </source>
</evidence>
<dbReference type="InterPro" id="IPR011041">
    <property type="entry name" value="Quinoprot_gluc/sorb_DH_b-prop"/>
</dbReference>
<dbReference type="InterPro" id="IPR009056">
    <property type="entry name" value="Cyt_c-like_dom"/>
</dbReference>
<dbReference type="PANTHER" id="PTHR33546:SF1">
    <property type="entry name" value="LARGE, MULTIFUNCTIONAL SECRETED PROTEIN"/>
    <property type="match status" value="1"/>
</dbReference>
<evidence type="ECO:0000313" key="6">
    <source>
        <dbReference type="EMBL" id="AQG78822.1"/>
    </source>
</evidence>
<dbReference type="GO" id="GO:0020037">
    <property type="term" value="F:heme binding"/>
    <property type="evidence" value="ECO:0007669"/>
    <property type="project" value="InterPro"/>
</dbReference>
<dbReference type="AlphaFoldDB" id="A0A1P9WTW6"/>
<dbReference type="Pfam" id="PF23500">
    <property type="entry name" value="DUF7133"/>
    <property type="match status" value="1"/>
</dbReference>
<dbReference type="PROSITE" id="PS51007">
    <property type="entry name" value="CYTC"/>
    <property type="match status" value="1"/>
</dbReference>
<evidence type="ECO:0000313" key="7">
    <source>
        <dbReference type="Proteomes" id="UP000187941"/>
    </source>
</evidence>
<dbReference type="PANTHER" id="PTHR33546">
    <property type="entry name" value="LARGE, MULTIFUNCTIONAL SECRETED PROTEIN-RELATED"/>
    <property type="match status" value="1"/>
</dbReference>
<gene>
    <name evidence="6" type="ORF">AWR27_05490</name>
</gene>
<dbReference type="InterPro" id="IPR016024">
    <property type="entry name" value="ARM-type_fold"/>
</dbReference>
<dbReference type="Gene3D" id="2.120.10.30">
    <property type="entry name" value="TolB, C-terminal domain"/>
    <property type="match status" value="1"/>
</dbReference>
<name>A0A1P9WTW6_9BACT</name>
<dbReference type="GO" id="GO:0009055">
    <property type="term" value="F:electron transfer activity"/>
    <property type="evidence" value="ECO:0007669"/>
    <property type="project" value="InterPro"/>
</dbReference>
<evidence type="ECO:0000259" key="5">
    <source>
        <dbReference type="PROSITE" id="PS51007"/>
    </source>
</evidence>
<dbReference type="SUPFAM" id="SSF50952">
    <property type="entry name" value="Soluble quinoprotein glucose dehydrogenase"/>
    <property type="match status" value="1"/>
</dbReference>
<dbReference type="RefSeq" id="WP_077130265.1">
    <property type="nucleotide sequence ID" value="NZ_CP014263.1"/>
</dbReference>
<dbReference type="InterPro" id="IPR011989">
    <property type="entry name" value="ARM-like"/>
</dbReference>
<reference evidence="6 7" key="1">
    <citation type="submission" date="2016-01" db="EMBL/GenBank/DDBJ databases">
        <authorList>
            <person name="Oliw E.H."/>
        </authorList>
    </citation>
    <scope>NUCLEOTIDE SEQUENCE [LARGE SCALE GENOMIC DNA]</scope>
    <source>
        <strain evidence="6 7">DY10</strain>
    </source>
</reference>
<feature type="domain" description="Cytochrome c" evidence="5">
    <location>
        <begin position="726"/>
        <end position="820"/>
    </location>
</feature>
<dbReference type="KEGG" id="smon:AWR27_05490"/>
<dbReference type="Pfam" id="PF13442">
    <property type="entry name" value="Cytochrome_CBB3"/>
    <property type="match status" value="1"/>
</dbReference>
<dbReference type="InterPro" id="IPR011042">
    <property type="entry name" value="6-blade_b-propeller_TolB-like"/>
</dbReference>
<dbReference type="InterPro" id="IPR036909">
    <property type="entry name" value="Cyt_c-like_dom_sf"/>
</dbReference>
<evidence type="ECO:0000256" key="1">
    <source>
        <dbReference type="ARBA" id="ARBA00022617"/>
    </source>
</evidence>
<dbReference type="SUPFAM" id="SSF46626">
    <property type="entry name" value="Cytochrome c"/>
    <property type="match status" value="1"/>
</dbReference>
<keyword evidence="3 4" id="KW-0408">Iron</keyword>
<dbReference type="SUPFAM" id="SSF48371">
    <property type="entry name" value="ARM repeat"/>
    <property type="match status" value="1"/>
</dbReference>
<dbReference type="OrthoDB" id="9808161at2"/>
<dbReference type="Gene3D" id="1.25.10.10">
    <property type="entry name" value="Leucine-rich Repeat Variant"/>
    <property type="match status" value="1"/>
</dbReference>
<dbReference type="GO" id="GO:0046872">
    <property type="term" value="F:metal ion binding"/>
    <property type="evidence" value="ECO:0007669"/>
    <property type="project" value="UniProtKB-KW"/>
</dbReference>
<dbReference type="STRING" id="1178516.AWR27_05490"/>